<evidence type="ECO:0000313" key="2">
    <source>
        <dbReference type="EMBL" id="ADO73729.1"/>
    </source>
</evidence>
<dbReference type="GO" id="GO:0006352">
    <property type="term" value="P:DNA-templated transcription initiation"/>
    <property type="evidence" value="ECO:0007669"/>
    <property type="project" value="InterPro"/>
</dbReference>
<evidence type="ECO:0000259" key="1">
    <source>
        <dbReference type="Pfam" id="PF04542"/>
    </source>
</evidence>
<dbReference type="GO" id="GO:0003700">
    <property type="term" value="F:DNA-binding transcription factor activity"/>
    <property type="evidence" value="ECO:0007669"/>
    <property type="project" value="InterPro"/>
</dbReference>
<dbReference type="RefSeq" id="WP_013377060.1">
    <property type="nucleotide sequence ID" value="NC_014623.1"/>
</dbReference>
<dbReference type="AlphaFoldDB" id="E3G0G4"/>
<reference evidence="2 3" key="1">
    <citation type="journal article" date="2011" name="Mol. Biol. Evol.">
        <title>Comparative genomic analysis of fruiting body formation in Myxococcales.</title>
        <authorList>
            <person name="Huntley S."/>
            <person name="Hamann N."/>
            <person name="Wegener-Feldbrugge S."/>
            <person name="Treuner-Lange A."/>
            <person name="Kube M."/>
            <person name="Reinhardt R."/>
            <person name="Klages S."/>
            <person name="Muller R."/>
            <person name="Ronning C.M."/>
            <person name="Nierman W.C."/>
            <person name="Sogaard-Andersen L."/>
        </authorList>
    </citation>
    <scope>NUCLEOTIDE SEQUENCE [LARGE SCALE GENOMIC DNA]</scope>
    <source>
        <strain evidence="2 3">DW4/3-1</strain>
    </source>
</reference>
<dbReference type="eggNOG" id="COG1595">
    <property type="taxonomic scope" value="Bacteria"/>
</dbReference>
<dbReference type="HOGENOM" id="CLU_1313536_0_0_7"/>
<protein>
    <submittedName>
        <fullName evidence="2">Sigma-70 region 2 domain protein</fullName>
    </submittedName>
</protein>
<organism evidence="2 3">
    <name type="scientific">Stigmatella aurantiaca (strain DW4/3-1)</name>
    <dbReference type="NCBI Taxonomy" id="378806"/>
    <lineage>
        <taxon>Bacteria</taxon>
        <taxon>Pseudomonadati</taxon>
        <taxon>Myxococcota</taxon>
        <taxon>Myxococcia</taxon>
        <taxon>Myxococcales</taxon>
        <taxon>Cystobacterineae</taxon>
        <taxon>Archangiaceae</taxon>
        <taxon>Stigmatella</taxon>
    </lineage>
</organism>
<keyword evidence="3" id="KW-1185">Reference proteome</keyword>
<name>E3G0G4_STIAD</name>
<dbReference type="Proteomes" id="UP000001351">
    <property type="component" value="Chromosome"/>
</dbReference>
<gene>
    <name evidence="2" type="ordered locus">STAUR_5969</name>
</gene>
<proteinExistence type="predicted"/>
<dbReference type="EMBL" id="CP002271">
    <property type="protein sequence ID" value="ADO73729.1"/>
    <property type="molecule type" value="Genomic_DNA"/>
</dbReference>
<dbReference type="InterPro" id="IPR007627">
    <property type="entry name" value="RNA_pol_sigma70_r2"/>
</dbReference>
<dbReference type="Pfam" id="PF04542">
    <property type="entry name" value="Sigma70_r2"/>
    <property type="match status" value="1"/>
</dbReference>
<dbReference type="Gene3D" id="1.10.1740.10">
    <property type="match status" value="1"/>
</dbReference>
<feature type="domain" description="RNA polymerase sigma-70 region 2" evidence="1">
    <location>
        <begin position="35"/>
        <end position="88"/>
    </location>
</feature>
<dbReference type="KEGG" id="sur:STAUR_5969"/>
<dbReference type="STRING" id="378806.STAUR_5969"/>
<accession>E3G0G4</accession>
<evidence type="ECO:0000313" key="3">
    <source>
        <dbReference type="Proteomes" id="UP000001351"/>
    </source>
</evidence>
<sequence>MDTKVRAKFMAEVPRVHAQVLARVLILVRGTGFRIRSMTPNEAARDLVQEAVMRALDGRRNWNPEQVPDLDVYLCETVRSIMNAEFRSSAMNTYLYEEDSVELDKVQALAEKTTPEDEHLHREQIRRRVDLILRATQNEKSLLALVEAIMDGCDKPTKVADQLGIPVEEVYNATRKLARRALVLEQQIEEQQQ</sequence>